<dbReference type="Gramene" id="Solyc09g018810.2.1">
    <property type="protein sequence ID" value="Solyc09g018810.2.1.1"/>
    <property type="gene ID" value="Solyc09g018810.2"/>
</dbReference>
<protein>
    <submittedName>
        <fullName evidence="1">Uncharacterized protein</fullName>
    </submittedName>
</protein>
<proteinExistence type="predicted"/>
<accession>A0A3Q7I205</accession>
<keyword evidence="2" id="KW-1185">Reference proteome</keyword>
<dbReference type="InParanoid" id="A0A3Q7I205"/>
<reference evidence="1" key="1">
    <citation type="journal article" date="2012" name="Nature">
        <title>The tomato genome sequence provides insights into fleshy fruit evolution.</title>
        <authorList>
            <consortium name="Tomato Genome Consortium"/>
        </authorList>
    </citation>
    <scope>NUCLEOTIDE SEQUENCE [LARGE SCALE GENOMIC DNA]</scope>
    <source>
        <strain evidence="1">cv. Heinz 1706</strain>
    </source>
</reference>
<dbReference type="EnsemblPlants" id="Solyc09g018810.2.1">
    <property type="protein sequence ID" value="Solyc09g018810.2.1.1"/>
    <property type="gene ID" value="Solyc09g018810.2"/>
</dbReference>
<evidence type="ECO:0000313" key="1">
    <source>
        <dbReference type="EnsemblPlants" id="Solyc09g018810.2.1.1"/>
    </source>
</evidence>
<organism evidence="1">
    <name type="scientific">Solanum lycopersicum</name>
    <name type="common">Tomato</name>
    <name type="synonym">Lycopersicon esculentum</name>
    <dbReference type="NCBI Taxonomy" id="4081"/>
    <lineage>
        <taxon>Eukaryota</taxon>
        <taxon>Viridiplantae</taxon>
        <taxon>Streptophyta</taxon>
        <taxon>Embryophyta</taxon>
        <taxon>Tracheophyta</taxon>
        <taxon>Spermatophyta</taxon>
        <taxon>Magnoliopsida</taxon>
        <taxon>eudicotyledons</taxon>
        <taxon>Gunneridae</taxon>
        <taxon>Pentapetalae</taxon>
        <taxon>asterids</taxon>
        <taxon>lamiids</taxon>
        <taxon>Solanales</taxon>
        <taxon>Solanaceae</taxon>
        <taxon>Solanoideae</taxon>
        <taxon>Solaneae</taxon>
        <taxon>Solanum</taxon>
        <taxon>Solanum subgen. Lycopersicon</taxon>
    </lineage>
</organism>
<dbReference type="AlphaFoldDB" id="A0A3Q7I205"/>
<sequence length="21" mass="2434">MVGRYRLDTLGIKQGKGWKKV</sequence>
<name>A0A3Q7I205_SOLLC</name>
<reference evidence="1" key="2">
    <citation type="submission" date="2019-01" db="UniProtKB">
        <authorList>
            <consortium name="EnsemblPlants"/>
        </authorList>
    </citation>
    <scope>IDENTIFICATION</scope>
    <source>
        <strain evidence="1">cv. Heinz 1706</strain>
    </source>
</reference>
<dbReference type="Proteomes" id="UP000004994">
    <property type="component" value="Chromosome 9"/>
</dbReference>
<dbReference type="PaxDb" id="4081-Solyc09g018810.1.1"/>
<evidence type="ECO:0000313" key="2">
    <source>
        <dbReference type="Proteomes" id="UP000004994"/>
    </source>
</evidence>